<dbReference type="STRING" id="103827.A0A0N5D3F3"/>
<dbReference type="Gene3D" id="2.70.170.10">
    <property type="entry name" value="Neurotransmitter-gated ion-channel ligand-binding domain"/>
    <property type="match status" value="1"/>
</dbReference>
<dbReference type="SUPFAM" id="SSF63712">
    <property type="entry name" value="Nicotinic receptor ligand binding domain-like"/>
    <property type="match status" value="1"/>
</dbReference>
<sequence length="453" mass="52369">MSSINEEDVVVYCKGSFWLLFLFMMRSAVALTSKDCMWRFNISDFSTSGFTEKLEDCIYYFLLHRAKSIYKDPRLLYLDEPPTTSDDVFTITVSHVIVRRVELSWTDERLKWNEEEWQIDEYTLHDKHHIWKPTINEEYYSRECSEAQGCYSTVHEIDIFSSGRVVALYSFRYPAFCTVDYYKYPEEENDCCLLFSIGDFSRKVRFDMQVKGKIALSQIVKMKKLPNEPKNSAEEHSAWMMEHQTVGLTKMGGSDVEFLHICVHAKKEMSTLRIALRLPVTIATVLMLASPLIGHLNSQIYVKLFALSLQTISFLFLCSIAPESGFGKTKPKICKELVLYCISDTFFETVVLLTVISTMINMITIALSRVKRTFPPRHNFYLAAKVINRLICCIEPDPAASYIRQLDDDSQPNLDNTQPDYTVEWRHIYIAANNIFSAFALVIFIVFAAFDVL</sequence>
<protein>
    <submittedName>
        <fullName evidence="5">Neur_chan_LBD domain-containing protein</fullName>
    </submittedName>
</protein>
<dbReference type="Pfam" id="PF02931">
    <property type="entry name" value="Neur_chan_LBD"/>
    <property type="match status" value="1"/>
</dbReference>
<accession>A0A0N5D3F3</accession>
<evidence type="ECO:0000313" key="5">
    <source>
        <dbReference type="WBParaSite" id="TCLT_0000746101-mRNA-1"/>
    </source>
</evidence>
<keyword evidence="1" id="KW-0812">Transmembrane</keyword>
<dbReference type="PANTHER" id="PTHR18945">
    <property type="entry name" value="NEUROTRANSMITTER GATED ION CHANNEL"/>
    <property type="match status" value="1"/>
</dbReference>
<feature type="transmembrane region" description="Helical" evidence="1">
    <location>
        <begin position="428"/>
        <end position="450"/>
    </location>
</feature>
<dbReference type="GO" id="GO:0004888">
    <property type="term" value="F:transmembrane signaling receptor activity"/>
    <property type="evidence" value="ECO:0007669"/>
    <property type="project" value="InterPro"/>
</dbReference>
<organism evidence="5">
    <name type="scientific">Thelazia callipaeda</name>
    <name type="common">Oriental eyeworm</name>
    <name type="synonym">Parasitic nematode</name>
    <dbReference type="NCBI Taxonomy" id="103827"/>
    <lineage>
        <taxon>Eukaryota</taxon>
        <taxon>Metazoa</taxon>
        <taxon>Ecdysozoa</taxon>
        <taxon>Nematoda</taxon>
        <taxon>Chromadorea</taxon>
        <taxon>Rhabditida</taxon>
        <taxon>Spirurina</taxon>
        <taxon>Spiruromorpha</taxon>
        <taxon>Thelazioidea</taxon>
        <taxon>Thelaziidae</taxon>
        <taxon>Thelazia</taxon>
    </lineage>
</organism>
<feature type="transmembrane region" description="Helical" evidence="1">
    <location>
        <begin position="337"/>
        <end position="367"/>
    </location>
</feature>
<name>A0A0N5D3F3_THECL</name>
<dbReference type="GO" id="GO:0005230">
    <property type="term" value="F:extracellular ligand-gated monoatomic ion channel activity"/>
    <property type="evidence" value="ECO:0007669"/>
    <property type="project" value="InterPro"/>
</dbReference>
<feature type="transmembrane region" description="Helical" evidence="1">
    <location>
        <begin position="15"/>
        <end position="33"/>
    </location>
</feature>
<dbReference type="Proteomes" id="UP000276776">
    <property type="component" value="Unassembled WGS sequence"/>
</dbReference>
<keyword evidence="4" id="KW-1185">Reference proteome</keyword>
<dbReference type="InterPro" id="IPR006202">
    <property type="entry name" value="Neur_chan_lig-bd"/>
</dbReference>
<evidence type="ECO:0000259" key="2">
    <source>
        <dbReference type="Pfam" id="PF02931"/>
    </source>
</evidence>
<dbReference type="OrthoDB" id="5975154at2759"/>
<dbReference type="EMBL" id="UYYF01004509">
    <property type="protein sequence ID" value="VDN04908.1"/>
    <property type="molecule type" value="Genomic_DNA"/>
</dbReference>
<proteinExistence type="predicted"/>
<dbReference type="GO" id="GO:0016020">
    <property type="term" value="C:membrane"/>
    <property type="evidence" value="ECO:0007669"/>
    <property type="project" value="InterPro"/>
</dbReference>
<dbReference type="AlphaFoldDB" id="A0A0N5D3F3"/>
<keyword evidence="1" id="KW-0472">Membrane</keyword>
<dbReference type="OMA" id="LYLCTIT"/>
<evidence type="ECO:0000313" key="3">
    <source>
        <dbReference type="EMBL" id="VDN04908.1"/>
    </source>
</evidence>
<dbReference type="InterPro" id="IPR036734">
    <property type="entry name" value="Neur_chan_lig-bd_sf"/>
</dbReference>
<evidence type="ECO:0000313" key="4">
    <source>
        <dbReference type="Proteomes" id="UP000276776"/>
    </source>
</evidence>
<dbReference type="InterPro" id="IPR006201">
    <property type="entry name" value="Neur_channel"/>
</dbReference>
<feature type="domain" description="Neurotransmitter-gated ion-channel ligand-binding" evidence="2">
    <location>
        <begin position="101"/>
        <end position="211"/>
    </location>
</feature>
<reference evidence="3 4" key="2">
    <citation type="submission" date="2018-11" db="EMBL/GenBank/DDBJ databases">
        <authorList>
            <consortium name="Pathogen Informatics"/>
        </authorList>
    </citation>
    <scope>NUCLEOTIDE SEQUENCE [LARGE SCALE GENOMIC DNA]</scope>
</reference>
<keyword evidence="1" id="KW-1133">Transmembrane helix</keyword>
<evidence type="ECO:0000256" key="1">
    <source>
        <dbReference type="SAM" id="Phobius"/>
    </source>
</evidence>
<reference evidence="5" key="1">
    <citation type="submission" date="2017-02" db="UniProtKB">
        <authorList>
            <consortium name="WormBaseParasite"/>
        </authorList>
    </citation>
    <scope>IDENTIFICATION</scope>
</reference>
<feature type="transmembrane region" description="Helical" evidence="1">
    <location>
        <begin position="274"/>
        <end position="294"/>
    </location>
</feature>
<gene>
    <name evidence="3" type="ORF">TCLT_LOCUS7450</name>
</gene>
<dbReference type="WBParaSite" id="TCLT_0000746101-mRNA-1">
    <property type="protein sequence ID" value="TCLT_0000746101-mRNA-1"/>
    <property type="gene ID" value="TCLT_0000746101"/>
</dbReference>